<dbReference type="InterPro" id="IPR036691">
    <property type="entry name" value="Endo/exonu/phosph_ase_sf"/>
</dbReference>
<evidence type="ECO:0000313" key="3">
    <source>
        <dbReference type="EMBL" id="CAD5225327.1"/>
    </source>
</evidence>
<gene>
    <name evidence="3" type="ORF">BOKJ2_LOCUS11523</name>
</gene>
<feature type="domain" description="Endonuclease/exonuclease/phosphatase" evidence="2">
    <location>
        <begin position="54"/>
        <end position="330"/>
    </location>
</feature>
<organism evidence="3 4">
    <name type="scientific">Bursaphelenchus okinawaensis</name>
    <dbReference type="NCBI Taxonomy" id="465554"/>
    <lineage>
        <taxon>Eukaryota</taxon>
        <taxon>Metazoa</taxon>
        <taxon>Ecdysozoa</taxon>
        <taxon>Nematoda</taxon>
        <taxon>Chromadorea</taxon>
        <taxon>Rhabditida</taxon>
        <taxon>Tylenchina</taxon>
        <taxon>Tylenchomorpha</taxon>
        <taxon>Aphelenchoidea</taxon>
        <taxon>Aphelenchoididae</taxon>
        <taxon>Bursaphelenchus</taxon>
    </lineage>
</organism>
<keyword evidence="4" id="KW-1185">Reference proteome</keyword>
<sequence length="346" mass="39623">MEDESCWRSLLIRLAQLGMIVSVIVLLFYLTSPSSTVNQLSDVEAFKGPKLRFMSFNLWFTGHMVSNGLEKVAKHIKRVDPDIVALQEVQTVYELDELMDLLGPGWYGSFRGWAQSPGQAIVSKHLLNFTNSFQLQAGFGIELIPVNMSKVRVVDMHLNAKSFGSYAANNKMVTEMEQILAGEADRVEQIKELLAHETFKQWDAESETVPILVAGDFNSASHLDWMENRKEEHGGWVVEWPTTKILMNAGFLDSYSEKHPDPIKKPGHSWSIIQKNAFAWNFTIPEPQDRIDFIFFKSNYLAVKDSYLYGGDEPQKIWPNYQENDYPSDHYAMVTDFVFKVNTMFE</sequence>
<dbReference type="Gene3D" id="3.60.10.10">
    <property type="entry name" value="Endonuclease/exonuclease/phosphatase"/>
    <property type="match status" value="1"/>
</dbReference>
<evidence type="ECO:0000259" key="2">
    <source>
        <dbReference type="Pfam" id="PF03372"/>
    </source>
</evidence>
<evidence type="ECO:0000313" key="4">
    <source>
        <dbReference type="Proteomes" id="UP000614601"/>
    </source>
</evidence>
<dbReference type="Proteomes" id="UP000783686">
    <property type="component" value="Unassembled WGS sequence"/>
</dbReference>
<protein>
    <recommendedName>
        <fullName evidence="2">Endonuclease/exonuclease/phosphatase domain-containing protein</fullName>
    </recommendedName>
</protein>
<dbReference type="Pfam" id="PF03372">
    <property type="entry name" value="Exo_endo_phos"/>
    <property type="match status" value="1"/>
</dbReference>
<dbReference type="EMBL" id="CAJFDH010000005">
    <property type="protein sequence ID" value="CAD5225327.1"/>
    <property type="molecule type" value="Genomic_DNA"/>
</dbReference>
<dbReference type="EMBL" id="CAJFCW020000005">
    <property type="protein sequence ID" value="CAG9120720.1"/>
    <property type="molecule type" value="Genomic_DNA"/>
</dbReference>
<proteinExistence type="predicted"/>
<reference evidence="3" key="1">
    <citation type="submission" date="2020-09" db="EMBL/GenBank/DDBJ databases">
        <authorList>
            <person name="Kikuchi T."/>
        </authorList>
    </citation>
    <scope>NUCLEOTIDE SEQUENCE</scope>
    <source>
        <strain evidence="3">SH1</strain>
    </source>
</reference>
<accession>A0A811LCS2</accession>
<dbReference type="GO" id="GO:0003824">
    <property type="term" value="F:catalytic activity"/>
    <property type="evidence" value="ECO:0007669"/>
    <property type="project" value="InterPro"/>
</dbReference>
<dbReference type="OrthoDB" id="276515at2759"/>
<feature type="transmembrane region" description="Helical" evidence="1">
    <location>
        <begin position="12"/>
        <end position="30"/>
    </location>
</feature>
<keyword evidence="1" id="KW-1133">Transmembrane helix</keyword>
<dbReference type="PANTHER" id="PTHR41349:SF1">
    <property type="entry name" value="PROTEIN CBG08683"/>
    <property type="match status" value="1"/>
</dbReference>
<dbReference type="AlphaFoldDB" id="A0A811LCS2"/>
<comment type="caution">
    <text evidence="3">The sequence shown here is derived from an EMBL/GenBank/DDBJ whole genome shotgun (WGS) entry which is preliminary data.</text>
</comment>
<evidence type="ECO:0000256" key="1">
    <source>
        <dbReference type="SAM" id="Phobius"/>
    </source>
</evidence>
<keyword evidence="1" id="KW-0812">Transmembrane</keyword>
<keyword evidence="1" id="KW-0472">Membrane</keyword>
<dbReference type="SUPFAM" id="SSF56219">
    <property type="entry name" value="DNase I-like"/>
    <property type="match status" value="1"/>
</dbReference>
<dbReference type="InterPro" id="IPR005135">
    <property type="entry name" value="Endo/exonuclease/phosphatase"/>
</dbReference>
<dbReference type="Proteomes" id="UP000614601">
    <property type="component" value="Unassembled WGS sequence"/>
</dbReference>
<dbReference type="PANTHER" id="PTHR41349">
    <property type="match status" value="1"/>
</dbReference>
<name>A0A811LCS2_9BILA</name>